<organism evidence="2 3">
    <name type="scientific">Jatropha curcas</name>
    <name type="common">Barbados nut</name>
    <dbReference type="NCBI Taxonomy" id="180498"/>
    <lineage>
        <taxon>Eukaryota</taxon>
        <taxon>Viridiplantae</taxon>
        <taxon>Streptophyta</taxon>
        <taxon>Embryophyta</taxon>
        <taxon>Tracheophyta</taxon>
        <taxon>Spermatophyta</taxon>
        <taxon>Magnoliopsida</taxon>
        <taxon>eudicotyledons</taxon>
        <taxon>Gunneridae</taxon>
        <taxon>Pentapetalae</taxon>
        <taxon>rosids</taxon>
        <taxon>fabids</taxon>
        <taxon>Malpighiales</taxon>
        <taxon>Euphorbiaceae</taxon>
        <taxon>Crotonoideae</taxon>
        <taxon>Jatropheae</taxon>
        <taxon>Jatropha</taxon>
    </lineage>
</organism>
<evidence type="ECO:0000256" key="1">
    <source>
        <dbReference type="SAM" id="MobiDB-lite"/>
    </source>
</evidence>
<keyword evidence="3" id="KW-1185">Reference proteome</keyword>
<feature type="compositionally biased region" description="Basic and acidic residues" evidence="1">
    <location>
        <begin position="84"/>
        <end position="97"/>
    </location>
</feature>
<dbReference type="EMBL" id="KK914885">
    <property type="protein sequence ID" value="KDP26970.1"/>
    <property type="molecule type" value="Genomic_DNA"/>
</dbReference>
<protein>
    <submittedName>
        <fullName evidence="2">Uncharacterized protein</fullName>
    </submittedName>
</protein>
<dbReference type="Proteomes" id="UP000027138">
    <property type="component" value="Unassembled WGS sequence"/>
</dbReference>
<evidence type="ECO:0000313" key="2">
    <source>
        <dbReference type="EMBL" id="KDP26970.1"/>
    </source>
</evidence>
<feature type="region of interest" description="Disordered" evidence="1">
    <location>
        <begin position="75"/>
        <end position="97"/>
    </location>
</feature>
<proteinExistence type="predicted"/>
<sequence>MCGKVAGGMLEARRERSPVGPWLGAPENRGGAQVMRLYLLRVAITALGFAAPTGTEGEREGDVTVETAWHRRRAEEEIVTQSRSRQDRSSSCDCCSH</sequence>
<gene>
    <name evidence="2" type="ORF">JCGZ_22190</name>
</gene>
<evidence type="ECO:0000313" key="3">
    <source>
        <dbReference type="Proteomes" id="UP000027138"/>
    </source>
</evidence>
<feature type="region of interest" description="Disordered" evidence="1">
    <location>
        <begin position="1"/>
        <end position="26"/>
    </location>
</feature>
<name>A0A067K3X8_JATCU</name>
<dbReference type="AlphaFoldDB" id="A0A067K3X8"/>
<accession>A0A067K3X8</accession>
<reference evidence="2 3" key="1">
    <citation type="journal article" date="2014" name="PLoS ONE">
        <title>Global Analysis of Gene Expression Profiles in Physic Nut (Jatropha curcas L.) Seedlings Exposed to Salt Stress.</title>
        <authorList>
            <person name="Zhang L."/>
            <person name="Zhang C."/>
            <person name="Wu P."/>
            <person name="Chen Y."/>
            <person name="Li M."/>
            <person name="Jiang H."/>
            <person name="Wu G."/>
        </authorList>
    </citation>
    <scope>NUCLEOTIDE SEQUENCE [LARGE SCALE GENOMIC DNA]</scope>
    <source>
        <strain evidence="3">cv. GZQX0401</strain>
        <tissue evidence="2">Young leaves</tissue>
    </source>
</reference>